<gene>
    <name evidence="1" type="ORF">HYPSUDRAFT_435822</name>
</gene>
<protein>
    <submittedName>
        <fullName evidence="1">Uncharacterized protein</fullName>
    </submittedName>
</protein>
<accession>A0A0D2LCQ7</accession>
<reference evidence="2" key="1">
    <citation type="submission" date="2014-04" db="EMBL/GenBank/DDBJ databases">
        <title>Evolutionary Origins and Diversification of the Mycorrhizal Mutualists.</title>
        <authorList>
            <consortium name="DOE Joint Genome Institute"/>
            <consortium name="Mycorrhizal Genomics Consortium"/>
            <person name="Kohler A."/>
            <person name="Kuo A."/>
            <person name="Nagy L.G."/>
            <person name="Floudas D."/>
            <person name="Copeland A."/>
            <person name="Barry K.W."/>
            <person name="Cichocki N."/>
            <person name="Veneault-Fourrey C."/>
            <person name="LaButti K."/>
            <person name="Lindquist E.A."/>
            <person name="Lipzen A."/>
            <person name="Lundell T."/>
            <person name="Morin E."/>
            <person name="Murat C."/>
            <person name="Riley R."/>
            <person name="Ohm R."/>
            <person name="Sun H."/>
            <person name="Tunlid A."/>
            <person name="Henrissat B."/>
            <person name="Grigoriev I.V."/>
            <person name="Hibbett D.S."/>
            <person name="Martin F."/>
        </authorList>
    </citation>
    <scope>NUCLEOTIDE SEQUENCE [LARGE SCALE GENOMIC DNA]</scope>
    <source>
        <strain evidence="2">FD-334 SS-4</strain>
    </source>
</reference>
<dbReference type="EMBL" id="KN817533">
    <property type="protein sequence ID" value="KJA25067.1"/>
    <property type="molecule type" value="Genomic_DNA"/>
</dbReference>
<dbReference type="Proteomes" id="UP000054270">
    <property type="component" value="Unassembled WGS sequence"/>
</dbReference>
<keyword evidence="2" id="KW-1185">Reference proteome</keyword>
<organism evidence="1 2">
    <name type="scientific">Hypholoma sublateritium (strain FD-334 SS-4)</name>
    <dbReference type="NCBI Taxonomy" id="945553"/>
    <lineage>
        <taxon>Eukaryota</taxon>
        <taxon>Fungi</taxon>
        <taxon>Dikarya</taxon>
        <taxon>Basidiomycota</taxon>
        <taxon>Agaricomycotina</taxon>
        <taxon>Agaricomycetes</taxon>
        <taxon>Agaricomycetidae</taxon>
        <taxon>Agaricales</taxon>
        <taxon>Agaricineae</taxon>
        <taxon>Strophariaceae</taxon>
        <taxon>Hypholoma</taxon>
    </lineage>
</organism>
<proteinExistence type="predicted"/>
<evidence type="ECO:0000313" key="2">
    <source>
        <dbReference type="Proteomes" id="UP000054270"/>
    </source>
</evidence>
<name>A0A0D2LCQ7_HYPSF</name>
<sequence>MLEALLVATAPVGSTFDSEEIIMKFANKNDQVFLVLAIFSATRPMSQRRRSHTAPTPISVFLLCTEQYQICTQCARHTCFNRRKWFAEIDLCQNYCAILYASNVDRADAVGMMWISLLSWTVIDEGSQLTLSDYNVVE</sequence>
<evidence type="ECO:0000313" key="1">
    <source>
        <dbReference type="EMBL" id="KJA25067.1"/>
    </source>
</evidence>
<dbReference type="AlphaFoldDB" id="A0A0D2LCQ7"/>